<evidence type="ECO:0000256" key="2">
    <source>
        <dbReference type="ARBA" id="ARBA00023295"/>
    </source>
</evidence>
<dbReference type="Pfam" id="PF10438">
    <property type="entry name" value="Cyc-maltodext_C"/>
    <property type="match status" value="1"/>
</dbReference>
<comment type="caution">
    <text evidence="4">The sequence shown here is derived from an EMBL/GenBank/DDBJ whole genome shotgun (WGS) entry which is preliminary data.</text>
</comment>
<evidence type="ECO:0000313" key="4">
    <source>
        <dbReference type="EMBL" id="NLR91604.1"/>
    </source>
</evidence>
<dbReference type="InterPro" id="IPR013783">
    <property type="entry name" value="Ig-like_fold"/>
</dbReference>
<proteinExistence type="predicted"/>
<dbReference type="Gene3D" id="2.60.40.1180">
    <property type="entry name" value="Golgi alpha-mannosidase II"/>
    <property type="match status" value="1"/>
</dbReference>
<organism evidence="4 5">
    <name type="scientific">Flammeovirga agarivorans</name>
    <dbReference type="NCBI Taxonomy" id="2726742"/>
    <lineage>
        <taxon>Bacteria</taxon>
        <taxon>Pseudomonadati</taxon>
        <taxon>Bacteroidota</taxon>
        <taxon>Cytophagia</taxon>
        <taxon>Cytophagales</taxon>
        <taxon>Flammeovirgaceae</taxon>
        <taxon>Flammeovirga</taxon>
    </lineage>
</organism>
<dbReference type="InterPro" id="IPR014756">
    <property type="entry name" value="Ig_E-set"/>
</dbReference>
<dbReference type="GO" id="GO:0016798">
    <property type="term" value="F:hydrolase activity, acting on glycosyl bonds"/>
    <property type="evidence" value="ECO:0007669"/>
    <property type="project" value="UniProtKB-KW"/>
</dbReference>
<dbReference type="GO" id="GO:0005975">
    <property type="term" value="P:carbohydrate metabolic process"/>
    <property type="evidence" value="ECO:0007669"/>
    <property type="project" value="InterPro"/>
</dbReference>
<dbReference type="SUPFAM" id="SSF51445">
    <property type="entry name" value="(Trans)glycosidases"/>
    <property type="match status" value="1"/>
</dbReference>
<dbReference type="Pfam" id="PF09087">
    <property type="entry name" value="Cyc-maltodext_N"/>
    <property type="match status" value="1"/>
</dbReference>
<dbReference type="InterPro" id="IPR017853">
    <property type="entry name" value="GH"/>
</dbReference>
<sequence>MRKLFTVLLVLLQLHVLAVGKKVTIDHIEPAFWWAGMQHPTLQVLVHGEAISDLMPSLSKEGVVLEEVIKVENPNYLFLNLRIDQAVQPGKFPIVFKRKGKEVFTYEYELKKRREGAASREGFSNKDIMYLITPDRFANGNPDNDSVEGMREGVDRSNPAGRHGGDIQGIIDQLDYIQAMGFTAIWVNPLLENNMEKYSYHGYATTDYYKIDPRFGTNDDYLRLSAEAKKRGIKLIMDQIENHCGSFHWWHDDLPTSNWYNFQDSKEVIYSSHNRISLADPYTSQSDLKMHSDGWFDTIMPDMNQRNPLVANYLIQNSIWWIEYADLGGVRQDTYAYPDAEFMAEWSKRIMKEYPSFNIVGEEWTKNPAIVSRWQKGKVNKNGYTSYLPSLMDFPIQETLIEVLNKETEPWKSTFSDVYEMLSNDFLYPDPYNLVVFADNHDTPRLYNAVHENKALFKMGLVYLFSVRGIPQIYYGTEIMMSGDVNNPKDHSTLRVDMPGGWAGDTSDAFKGKGLSDDAKEAQQLIKKLANFRKNTTALQDGKLMHFVPRDEIYVMFRYDSKTKVMSIFNKKTDTMEVELKRYQEQLEGITKGKDVVTGKVYDLSKGTISLEGTSALMLVLE</sequence>
<dbReference type="RefSeq" id="WP_168882322.1">
    <property type="nucleotide sequence ID" value="NZ_JABAIL010000003.1"/>
</dbReference>
<evidence type="ECO:0000259" key="3">
    <source>
        <dbReference type="SMART" id="SM00642"/>
    </source>
</evidence>
<dbReference type="InterPro" id="IPR013780">
    <property type="entry name" value="Glyco_hydro_b"/>
</dbReference>
<dbReference type="Gene3D" id="2.60.40.10">
    <property type="entry name" value="Immunoglobulins"/>
    <property type="match status" value="1"/>
</dbReference>
<dbReference type="SUPFAM" id="SSF81296">
    <property type="entry name" value="E set domains"/>
    <property type="match status" value="1"/>
</dbReference>
<dbReference type="EMBL" id="JABAIL010000003">
    <property type="protein sequence ID" value="NLR91604.1"/>
    <property type="molecule type" value="Genomic_DNA"/>
</dbReference>
<reference evidence="4 5" key="1">
    <citation type="submission" date="2020-04" db="EMBL/GenBank/DDBJ databases">
        <title>Flammeovirga sp. SR4, a novel species isolated from seawater.</title>
        <authorList>
            <person name="Wang X."/>
        </authorList>
    </citation>
    <scope>NUCLEOTIDE SEQUENCE [LARGE SCALE GENOMIC DNA]</scope>
    <source>
        <strain evidence="4 5">SR4</strain>
    </source>
</reference>
<name>A0A7X8SJX5_9BACT</name>
<accession>A0A7X8SJX5</accession>
<gene>
    <name evidence="4" type="ORF">HGP29_10325</name>
</gene>
<evidence type="ECO:0000313" key="5">
    <source>
        <dbReference type="Proteomes" id="UP000585050"/>
    </source>
</evidence>
<keyword evidence="1 4" id="KW-0378">Hydrolase</keyword>
<dbReference type="InterPro" id="IPR006047">
    <property type="entry name" value="GH13_cat_dom"/>
</dbReference>
<dbReference type="SUPFAM" id="SSF51011">
    <property type="entry name" value="Glycosyl hydrolase domain"/>
    <property type="match status" value="1"/>
</dbReference>
<evidence type="ECO:0000256" key="1">
    <source>
        <dbReference type="ARBA" id="ARBA00022801"/>
    </source>
</evidence>
<dbReference type="AlphaFoldDB" id="A0A7X8SJX5"/>
<dbReference type="Pfam" id="PF00128">
    <property type="entry name" value="Alpha-amylase"/>
    <property type="match status" value="1"/>
</dbReference>
<feature type="domain" description="Glycosyl hydrolase family 13 catalytic" evidence="3">
    <location>
        <begin position="131"/>
        <end position="533"/>
    </location>
</feature>
<dbReference type="SMART" id="SM00642">
    <property type="entry name" value="Aamy"/>
    <property type="match status" value="1"/>
</dbReference>
<dbReference type="InterPro" id="IPR015171">
    <property type="entry name" value="Cyc-maltodext_N"/>
</dbReference>
<dbReference type="PANTHER" id="PTHR10357">
    <property type="entry name" value="ALPHA-AMYLASE FAMILY MEMBER"/>
    <property type="match status" value="1"/>
</dbReference>
<protein>
    <submittedName>
        <fullName evidence="4">Glycoside hydrolase family 13 protein</fullName>
    </submittedName>
</protein>
<dbReference type="InterPro" id="IPR019492">
    <property type="entry name" value="Cyclo-malto-dextrinase_C"/>
</dbReference>
<dbReference type="Gene3D" id="3.20.20.80">
    <property type="entry name" value="Glycosidases"/>
    <property type="match status" value="1"/>
</dbReference>
<dbReference type="PANTHER" id="PTHR10357:SF210">
    <property type="entry name" value="MALTODEXTRIN GLUCOSIDASE"/>
    <property type="match status" value="1"/>
</dbReference>
<dbReference type="CDD" id="cd11340">
    <property type="entry name" value="AmyAc_bac_CMD_like_3"/>
    <property type="match status" value="1"/>
</dbReference>
<keyword evidence="5" id="KW-1185">Reference proteome</keyword>
<keyword evidence="2" id="KW-0326">Glycosidase</keyword>
<dbReference type="Proteomes" id="UP000585050">
    <property type="component" value="Unassembled WGS sequence"/>
</dbReference>